<keyword evidence="1" id="KW-0812">Transmembrane</keyword>
<protein>
    <submittedName>
        <fullName evidence="2">Uncharacterized protein</fullName>
    </submittedName>
</protein>
<name>A0A7Y6DHI7_9PSED</name>
<gene>
    <name evidence="2" type="ORF">HNO91_12000</name>
</gene>
<dbReference type="EMBL" id="JABFMR010000008">
    <property type="protein sequence ID" value="NUT87149.1"/>
    <property type="molecule type" value="Genomic_DNA"/>
</dbReference>
<feature type="transmembrane region" description="Helical" evidence="1">
    <location>
        <begin position="16"/>
        <end position="37"/>
    </location>
</feature>
<accession>A0A7Y6DHI7</accession>
<keyword evidence="1" id="KW-1133">Transmembrane helix</keyword>
<reference evidence="2 3" key="1">
    <citation type="journal article" date="2020" name="Front. Plant Sci.">
        <title>Isolation of Rhizosphere Bacteria That Improve Quality and Water Stress Tolerance in Greenhouse Ornamentals.</title>
        <authorList>
            <person name="Nordstedt N.P."/>
            <person name="Jones M.L."/>
        </authorList>
    </citation>
    <scope>NUCLEOTIDE SEQUENCE [LARGE SCALE GENOMIC DNA]</scope>
    <source>
        <strain evidence="2 3">C7D2</strain>
    </source>
</reference>
<organism evidence="2 3">
    <name type="scientific">Pseudomonas corrugata</name>
    <dbReference type="NCBI Taxonomy" id="47879"/>
    <lineage>
        <taxon>Bacteria</taxon>
        <taxon>Pseudomonadati</taxon>
        <taxon>Pseudomonadota</taxon>
        <taxon>Gammaproteobacteria</taxon>
        <taxon>Pseudomonadales</taxon>
        <taxon>Pseudomonadaceae</taxon>
        <taxon>Pseudomonas</taxon>
    </lineage>
</organism>
<dbReference type="RefSeq" id="WP_175362558.1">
    <property type="nucleotide sequence ID" value="NZ_JABFMR010000008.1"/>
</dbReference>
<evidence type="ECO:0000313" key="2">
    <source>
        <dbReference type="EMBL" id="NUT87149.1"/>
    </source>
</evidence>
<keyword evidence="1" id="KW-0472">Membrane</keyword>
<comment type="caution">
    <text evidence="2">The sequence shown here is derived from an EMBL/GenBank/DDBJ whole genome shotgun (WGS) entry which is preliminary data.</text>
</comment>
<sequence>MQTPEQKAIWRHAQTLALVGFFIIGAILMGSFILAGHIDNKSVRTVVEWALYVPAFFAVFTIQPMTHHFYTRLNRR</sequence>
<dbReference type="AlphaFoldDB" id="A0A7Y6DHI7"/>
<dbReference type="Proteomes" id="UP000536720">
    <property type="component" value="Unassembled WGS sequence"/>
</dbReference>
<feature type="transmembrane region" description="Helical" evidence="1">
    <location>
        <begin position="49"/>
        <end position="70"/>
    </location>
</feature>
<evidence type="ECO:0000256" key="1">
    <source>
        <dbReference type="SAM" id="Phobius"/>
    </source>
</evidence>
<proteinExistence type="predicted"/>
<evidence type="ECO:0000313" key="3">
    <source>
        <dbReference type="Proteomes" id="UP000536720"/>
    </source>
</evidence>